<dbReference type="Proteomes" id="UP001162060">
    <property type="component" value="Unassembled WGS sequence"/>
</dbReference>
<proteinExistence type="predicted"/>
<gene>
    <name evidence="1" type="ORF">PM001_LOCUS21981</name>
    <name evidence="2" type="ORF">PM001_LOCUS21987</name>
</gene>
<sequence>MVSHAGDDFSLRYKLGPETIDGRAWVVSNGCPILIAPGVSGIHKE</sequence>
<protein>
    <submittedName>
        <fullName evidence="1">Uncharacterized protein</fullName>
    </submittedName>
</protein>
<dbReference type="EMBL" id="CAKLBY020000225">
    <property type="protein sequence ID" value="CAK7936837.1"/>
    <property type="molecule type" value="Genomic_DNA"/>
</dbReference>
<dbReference type="EMBL" id="CAKLBY020000225">
    <property type="protein sequence ID" value="CAK7936831.1"/>
    <property type="molecule type" value="Genomic_DNA"/>
</dbReference>
<organism evidence="1 3">
    <name type="scientific">Peronospora matthiolae</name>
    <dbReference type="NCBI Taxonomy" id="2874970"/>
    <lineage>
        <taxon>Eukaryota</taxon>
        <taxon>Sar</taxon>
        <taxon>Stramenopiles</taxon>
        <taxon>Oomycota</taxon>
        <taxon>Peronosporomycetes</taxon>
        <taxon>Peronosporales</taxon>
        <taxon>Peronosporaceae</taxon>
        <taxon>Peronospora</taxon>
    </lineage>
</organism>
<reference evidence="1" key="1">
    <citation type="submission" date="2024-01" db="EMBL/GenBank/DDBJ databases">
        <authorList>
            <person name="Webb A."/>
        </authorList>
    </citation>
    <scope>NUCLEOTIDE SEQUENCE</scope>
    <source>
        <strain evidence="1">Pm1</strain>
    </source>
</reference>
<accession>A0AAV1UQE1</accession>
<dbReference type="AlphaFoldDB" id="A0AAV1UQE1"/>
<evidence type="ECO:0000313" key="3">
    <source>
        <dbReference type="Proteomes" id="UP001162060"/>
    </source>
</evidence>
<comment type="caution">
    <text evidence="1">The sequence shown here is derived from an EMBL/GenBank/DDBJ whole genome shotgun (WGS) entry which is preliminary data.</text>
</comment>
<evidence type="ECO:0000313" key="1">
    <source>
        <dbReference type="EMBL" id="CAK7936831.1"/>
    </source>
</evidence>
<evidence type="ECO:0000313" key="2">
    <source>
        <dbReference type="EMBL" id="CAK7936837.1"/>
    </source>
</evidence>
<name>A0AAV1UQE1_9STRA</name>